<comment type="caution">
    <text evidence="7">The sequence shown here is derived from an EMBL/GenBank/DDBJ whole genome shotgun (WGS) entry which is preliminary data.</text>
</comment>
<reference evidence="7 8" key="1">
    <citation type="submission" date="2024-06" db="EMBL/GenBank/DDBJ databases">
        <authorList>
            <person name="Tuo L."/>
        </authorList>
    </citation>
    <scope>NUCLEOTIDE SEQUENCE [LARGE SCALE GENOMIC DNA]</scope>
    <source>
        <strain evidence="7 8">ZMM04-5</strain>
    </source>
</reference>
<protein>
    <submittedName>
        <fullName evidence="7">Aspartate aminotransferase family protein</fullName>
    </submittedName>
</protein>
<dbReference type="InterPro" id="IPR015424">
    <property type="entry name" value="PyrdxlP-dep_Trfase"/>
</dbReference>
<organism evidence="7 8">
    <name type="scientific">Mesorhizobium marinum</name>
    <dbReference type="NCBI Taxonomy" id="3228790"/>
    <lineage>
        <taxon>Bacteria</taxon>
        <taxon>Pseudomonadati</taxon>
        <taxon>Pseudomonadota</taxon>
        <taxon>Alphaproteobacteria</taxon>
        <taxon>Hyphomicrobiales</taxon>
        <taxon>Phyllobacteriaceae</taxon>
        <taxon>Mesorhizobium</taxon>
    </lineage>
</organism>
<comment type="similarity">
    <text evidence="2 6">Belongs to the group II decarboxylase family.</text>
</comment>
<name>A0ABV3R4C1_9HYPH</name>
<evidence type="ECO:0000313" key="8">
    <source>
        <dbReference type="Proteomes" id="UP001556196"/>
    </source>
</evidence>
<keyword evidence="3" id="KW-0210">Decarboxylase</keyword>
<dbReference type="GO" id="GO:0008483">
    <property type="term" value="F:transaminase activity"/>
    <property type="evidence" value="ECO:0007669"/>
    <property type="project" value="UniProtKB-KW"/>
</dbReference>
<gene>
    <name evidence="7" type="ORF">ABUE31_19465</name>
</gene>
<dbReference type="InterPro" id="IPR002129">
    <property type="entry name" value="PyrdxlP-dep_de-COase"/>
</dbReference>
<proteinExistence type="inferred from homology"/>
<comment type="cofactor">
    <cofactor evidence="1 6">
        <name>pyridoxal 5'-phosphate</name>
        <dbReference type="ChEBI" id="CHEBI:597326"/>
    </cofactor>
</comment>
<dbReference type="PANTHER" id="PTHR11999:SF70">
    <property type="entry name" value="MIP05841P"/>
    <property type="match status" value="1"/>
</dbReference>
<evidence type="ECO:0000256" key="1">
    <source>
        <dbReference type="ARBA" id="ARBA00001933"/>
    </source>
</evidence>
<evidence type="ECO:0000256" key="6">
    <source>
        <dbReference type="RuleBase" id="RU000382"/>
    </source>
</evidence>
<accession>A0ABV3R4C1</accession>
<dbReference type="InterPro" id="IPR010977">
    <property type="entry name" value="Aromatic_deC"/>
</dbReference>
<evidence type="ECO:0000256" key="2">
    <source>
        <dbReference type="ARBA" id="ARBA00009533"/>
    </source>
</evidence>
<evidence type="ECO:0000256" key="3">
    <source>
        <dbReference type="ARBA" id="ARBA00022793"/>
    </source>
</evidence>
<dbReference type="Gene3D" id="1.20.1340.10">
    <property type="entry name" value="dopa decarboxylase, N-terminal domain"/>
    <property type="match status" value="1"/>
</dbReference>
<keyword evidence="4 6" id="KW-0663">Pyridoxal phosphate</keyword>
<dbReference type="SUPFAM" id="SSF53383">
    <property type="entry name" value="PLP-dependent transferases"/>
    <property type="match status" value="1"/>
</dbReference>
<keyword evidence="7" id="KW-0032">Aminotransferase</keyword>
<dbReference type="Proteomes" id="UP001556196">
    <property type="component" value="Unassembled WGS sequence"/>
</dbReference>
<dbReference type="InterPro" id="IPR015422">
    <property type="entry name" value="PyrdxlP-dep_Trfase_small"/>
</dbReference>
<dbReference type="Pfam" id="PF00282">
    <property type="entry name" value="Pyridoxal_deC"/>
    <property type="match status" value="1"/>
</dbReference>
<dbReference type="EMBL" id="JBFOCI010000007">
    <property type="protein sequence ID" value="MEW9808172.1"/>
    <property type="molecule type" value="Genomic_DNA"/>
</dbReference>
<keyword evidence="7" id="KW-0808">Transferase</keyword>
<evidence type="ECO:0000313" key="7">
    <source>
        <dbReference type="EMBL" id="MEW9808172.1"/>
    </source>
</evidence>
<dbReference type="RefSeq" id="WP_367725397.1">
    <property type="nucleotide sequence ID" value="NZ_JBFOCI010000007.1"/>
</dbReference>
<dbReference type="Gene3D" id="3.90.1150.10">
    <property type="entry name" value="Aspartate Aminotransferase, domain 1"/>
    <property type="match status" value="1"/>
</dbReference>
<evidence type="ECO:0000256" key="5">
    <source>
        <dbReference type="ARBA" id="ARBA00023239"/>
    </source>
</evidence>
<keyword evidence="8" id="KW-1185">Reference proteome</keyword>
<dbReference type="PANTHER" id="PTHR11999">
    <property type="entry name" value="GROUP II PYRIDOXAL-5-PHOSPHATE DECARBOXYLASE"/>
    <property type="match status" value="1"/>
</dbReference>
<keyword evidence="5 6" id="KW-0456">Lyase</keyword>
<dbReference type="InterPro" id="IPR015421">
    <property type="entry name" value="PyrdxlP-dep_Trfase_major"/>
</dbReference>
<sequence length="477" mass="52613">MDTEEFQIWSRRAADWGVAYRDTLRERPVRPSTRPGEIAARIASSAPEQAEPMETIFADFERDIVPGMTHWQHPRFFAYFPANAAPVSVVAEYLVSAMAAQCMLWQTSPAATELEIRVIDWLRQALGLPDGFSGVIQDSASSATLSAVLVMRERALDWAGNRAGLSGQPRLRIYCSDQVHTSIDRAIWVSGIGEENLVRVPTGGRWRSMQPAALEAAIEADRAAGFLPAGIIASVGGTSVGGTDDIAAVAAIAGRHDLYLHVDAAWAGSAMICPEFRHFWAGVEAADSVVFNPHKWLGAQFDCSIHFVRDPESLVRTLAIKPEYLKTHGKDGVVNFSEWTVPLGRRFRALKLWFLLRAHGLEGLRAMIRDHVRWSENLAARLAGQPGIEIVTEPMLSLFSFRHQAGDETRNDEHNLALVSAINDDGRIYLTQTRVDGRVAIRFHAGQFEATEADVDMAFDVITEIAGRMTGQGGQWN</sequence>
<dbReference type="Gene3D" id="3.40.640.10">
    <property type="entry name" value="Type I PLP-dependent aspartate aminotransferase-like (Major domain)"/>
    <property type="match status" value="1"/>
</dbReference>
<evidence type="ECO:0000256" key="4">
    <source>
        <dbReference type="ARBA" id="ARBA00022898"/>
    </source>
</evidence>
<dbReference type="PRINTS" id="PR00800">
    <property type="entry name" value="YHDCRBOXLASE"/>
</dbReference>